<reference evidence="2 3" key="2">
    <citation type="submission" date="2019-09" db="EMBL/GenBank/DDBJ databases">
        <authorList>
            <person name="Jin C."/>
        </authorList>
    </citation>
    <scope>NUCLEOTIDE SEQUENCE [LARGE SCALE GENOMIC DNA]</scope>
    <source>
        <strain evidence="2 3">BN130099</strain>
    </source>
</reference>
<proteinExistence type="predicted"/>
<dbReference type="EMBL" id="VUJV01000007">
    <property type="protein sequence ID" value="KAA1416315.1"/>
    <property type="molecule type" value="Genomic_DNA"/>
</dbReference>
<dbReference type="Proteomes" id="UP000325003">
    <property type="component" value="Unassembled WGS sequence"/>
</dbReference>
<evidence type="ECO:0000313" key="2">
    <source>
        <dbReference type="EMBL" id="KAA1416315.1"/>
    </source>
</evidence>
<accession>A0A5B1L702</accession>
<keyword evidence="3" id="KW-1185">Reference proteome</keyword>
<comment type="caution">
    <text evidence="2">The sequence shown here is derived from an EMBL/GenBank/DDBJ whole genome shotgun (WGS) entry which is preliminary data.</text>
</comment>
<dbReference type="PANTHER" id="PTHR33747:SF1">
    <property type="entry name" value="ADENYLATE CYCLASE-ASSOCIATED CAP C-TERMINAL DOMAIN-CONTAINING PROTEIN"/>
    <property type="match status" value="1"/>
</dbReference>
<dbReference type="SUPFAM" id="SSF54427">
    <property type="entry name" value="NTF2-like"/>
    <property type="match status" value="1"/>
</dbReference>
<name>A0A5B1L702_9ACTN</name>
<dbReference type="InterPro" id="IPR048469">
    <property type="entry name" value="YchJ-like_M"/>
</dbReference>
<sequence length="115" mass="12917">MSYDDCCAPLHRGDRAAATAEQLMRSRYSAFVLHEVDYLLRSWHPATRPASLDLDPDLRWTGLEVLATEAGGPDDVNGVVEFRAHHTMGGDPAVLHEVSRFRRHDGAWTYVRGRS</sequence>
<evidence type="ECO:0000313" key="3">
    <source>
        <dbReference type="Proteomes" id="UP000325003"/>
    </source>
</evidence>
<dbReference type="Gene3D" id="3.10.450.50">
    <property type="match status" value="1"/>
</dbReference>
<feature type="domain" description="YchJ-like middle NTF2-like" evidence="1">
    <location>
        <begin position="19"/>
        <end position="113"/>
    </location>
</feature>
<organism evidence="2 3">
    <name type="scientific">Nocardioides humilatus</name>
    <dbReference type="NCBI Taxonomy" id="2607660"/>
    <lineage>
        <taxon>Bacteria</taxon>
        <taxon>Bacillati</taxon>
        <taxon>Actinomycetota</taxon>
        <taxon>Actinomycetes</taxon>
        <taxon>Propionibacteriales</taxon>
        <taxon>Nocardioidaceae</taxon>
        <taxon>Nocardioides</taxon>
    </lineage>
</organism>
<dbReference type="AlphaFoldDB" id="A0A5B1L702"/>
<dbReference type="Pfam" id="PF17775">
    <property type="entry name" value="YchJ_M-like"/>
    <property type="match status" value="1"/>
</dbReference>
<dbReference type="InterPro" id="IPR032710">
    <property type="entry name" value="NTF2-like_dom_sf"/>
</dbReference>
<dbReference type="PANTHER" id="PTHR33747">
    <property type="entry name" value="UPF0225 PROTEIN SCO1677"/>
    <property type="match status" value="1"/>
</dbReference>
<evidence type="ECO:0000259" key="1">
    <source>
        <dbReference type="Pfam" id="PF17775"/>
    </source>
</evidence>
<protein>
    <recommendedName>
        <fullName evidence="1">YchJ-like middle NTF2-like domain-containing protein</fullName>
    </recommendedName>
</protein>
<reference evidence="2 3" key="1">
    <citation type="submission" date="2019-09" db="EMBL/GenBank/DDBJ databases">
        <title>Nocardioides panacisoli sp. nov., isolated from the soil of a ginseng field.</title>
        <authorList>
            <person name="Cho C."/>
        </authorList>
    </citation>
    <scope>NUCLEOTIDE SEQUENCE [LARGE SCALE GENOMIC DNA]</scope>
    <source>
        <strain evidence="2 3">BN130099</strain>
    </source>
</reference>
<gene>
    <name evidence="2" type="ORF">F0U44_18480</name>
</gene>